<dbReference type="Proteomes" id="UP000829291">
    <property type="component" value="Chromosome 1"/>
</dbReference>
<evidence type="ECO:0000256" key="1">
    <source>
        <dbReference type="ARBA" id="ARBA00022614"/>
    </source>
</evidence>
<dbReference type="InterPro" id="IPR032675">
    <property type="entry name" value="LRR_dom_sf"/>
</dbReference>
<organism evidence="5">
    <name type="scientific">Neodiprion lecontei</name>
    <name type="common">Redheaded pine sawfly</name>
    <dbReference type="NCBI Taxonomy" id="441921"/>
    <lineage>
        <taxon>Eukaryota</taxon>
        <taxon>Metazoa</taxon>
        <taxon>Ecdysozoa</taxon>
        <taxon>Arthropoda</taxon>
        <taxon>Hexapoda</taxon>
        <taxon>Insecta</taxon>
        <taxon>Pterygota</taxon>
        <taxon>Neoptera</taxon>
        <taxon>Endopterygota</taxon>
        <taxon>Hymenoptera</taxon>
        <taxon>Tenthredinoidea</taxon>
        <taxon>Diprionidae</taxon>
        <taxon>Diprioninae</taxon>
        <taxon>Neodiprion</taxon>
    </lineage>
</organism>
<dbReference type="GeneID" id="107225147"/>
<dbReference type="PROSITE" id="PS51450">
    <property type="entry name" value="LRR"/>
    <property type="match status" value="6"/>
</dbReference>
<dbReference type="PANTHER" id="PTHR45617:SF170">
    <property type="entry name" value="MIP14966P"/>
    <property type="match status" value="1"/>
</dbReference>
<dbReference type="InParanoid" id="A0A6J0C3L7"/>
<keyword evidence="1" id="KW-0433">Leucine-rich repeat</keyword>
<dbReference type="InterPro" id="IPR003591">
    <property type="entry name" value="Leu-rich_rpt_typical-subtyp"/>
</dbReference>
<evidence type="ECO:0000313" key="5">
    <source>
        <dbReference type="RefSeq" id="XP_015520989.2"/>
    </source>
</evidence>
<dbReference type="SMART" id="SM00369">
    <property type="entry name" value="LRR_TYP"/>
    <property type="match status" value="22"/>
</dbReference>
<dbReference type="PANTHER" id="PTHR45617">
    <property type="entry name" value="LEUCINE RICH REPEAT FAMILY PROTEIN"/>
    <property type="match status" value="1"/>
</dbReference>
<dbReference type="KEGG" id="nlo:107225147"/>
<keyword evidence="4" id="KW-1185">Reference proteome</keyword>
<keyword evidence="3" id="KW-0732">Signal</keyword>
<dbReference type="RefSeq" id="XP_015520989.2">
    <property type="nucleotide sequence ID" value="XM_015665503.2"/>
</dbReference>
<dbReference type="AlphaFoldDB" id="A0A6J0C3L7"/>
<keyword evidence="2" id="KW-0677">Repeat</keyword>
<evidence type="ECO:0000313" key="4">
    <source>
        <dbReference type="Proteomes" id="UP000829291"/>
    </source>
</evidence>
<dbReference type="OrthoDB" id="2013775at2759"/>
<dbReference type="SMART" id="SM00364">
    <property type="entry name" value="LRR_BAC"/>
    <property type="match status" value="5"/>
</dbReference>
<dbReference type="SMART" id="SM00365">
    <property type="entry name" value="LRR_SD22"/>
    <property type="match status" value="8"/>
</dbReference>
<feature type="chain" id="PRO_5046764256" evidence="3">
    <location>
        <begin position="19"/>
        <end position="926"/>
    </location>
</feature>
<evidence type="ECO:0000256" key="3">
    <source>
        <dbReference type="SAM" id="SignalP"/>
    </source>
</evidence>
<protein>
    <submittedName>
        <fullName evidence="5">Insulin-like growth factor-binding protein complex acid labile subunit</fullName>
    </submittedName>
</protein>
<dbReference type="SUPFAM" id="SSF52058">
    <property type="entry name" value="L domain-like"/>
    <property type="match status" value="4"/>
</dbReference>
<reference evidence="5" key="1">
    <citation type="submission" date="2025-08" db="UniProtKB">
        <authorList>
            <consortium name="RefSeq"/>
        </authorList>
    </citation>
    <scope>IDENTIFICATION</scope>
    <source>
        <tissue evidence="5">Thorax and Abdomen</tissue>
    </source>
</reference>
<name>A0A6J0C3L7_NEOLC</name>
<feature type="signal peptide" evidence="3">
    <location>
        <begin position="1"/>
        <end position="18"/>
    </location>
</feature>
<proteinExistence type="predicted"/>
<evidence type="ECO:0000256" key="2">
    <source>
        <dbReference type="ARBA" id="ARBA00022737"/>
    </source>
</evidence>
<dbReference type="Pfam" id="PF13855">
    <property type="entry name" value="LRR_8"/>
    <property type="match status" value="8"/>
</dbReference>
<dbReference type="Gene3D" id="3.80.10.10">
    <property type="entry name" value="Ribonuclease Inhibitor"/>
    <property type="match status" value="6"/>
</dbReference>
<dbReference type="InterPro" id="IPR001611">
    <property type="entry name" value="Leu-rich_rpt"/>
</dbReference>
<accession>A0A6J0C3L7</accession>
<gene>
    <name evidence="5" type="primary">LOC107225147</name>
</gene>
<sequence>MLLRALTIVWIAIGGIRSDVFDPPDPLELTDKSDLKYRPWDAEDASNTTWISLEGMGITQLGSSMFQLNIPNLKWLRMDNNRIQRIPDDSFKFFPNLTYLSLAGCDIQNIEPSAFRNLDSLKILDLDRNQLQYLSVGLYWLINLHMLERLYLRNSNVQTFSMADTNTLKHLHLSGNRLSIFETPVSTELTHLYLDNNRLSYISLGNFKSLVYLNVANNQFGSIKTCSTSHYPRRGYNSYNSNNDLKTVCLNRAPALQYLLLSHNQISMIETDVFLDIKTLVEVDLNNNQISRIHAGIFNNLLRIEYILLDSNKITDVNYHAFVNLPNLKMISLKYNKITDIDEDAFTKLNSSANEVSLFLDHNQIRILRRGSFRGIEGLKYIGLSNNKIRTISSQAFVDLPNLASIVIEDQSQSLDQRSSDSYNPYSNIQPRPKLEDLGLIESDAFFNLSNLTSIILRRNLFTVIESRAFHDLPKLRTLDLSDNNIQILSSEVFVDLPELESLSLKGNEISAITEEAFGKLNSTANKVSLFLDSNNIHTLNTGSFRGIKGLNHIGLSHNEIKTISTQAFVDLPNLASILIEDQVADQSPTPMPFSTTEGFFDDYEDRLNQGFLEPAEAFKLRGPTPKEIGLIESDAFSNLSNLACITIRRNSFAVIESQAFHVLPALTTLDLSFNGIRRLSSGAFDDLPKIERLDLRNNLISVINEDTFTDLNSKADAFHLQLDNNQIRTLSSGSFRGIKALNAIGFGGNRIKTILSQAFVDLPNLESIVIEYQPNDLIDERTFIASDAFLNLSNVTSITIRGNTFHEIKARAFHDLPELTELNLSENRIEILSSKAFLDVPKLENLYLHRNFIPEIEPNTFPKQLRNLDLSWNPICKNFSCWDVEELDQLTQLDLSGIIDRFMIDEFADLPRNLTVVVGQAERCP</sequence>